<organism evidence="2 3">
    <name type="scientific">Puccinia graminis f. sp. tritici</name>
    <dbReference type="NCBI Taxonomy" id="56615"/>
    <lineage>
        <taxon>Eukaryota</taxon>
        <taxon>Fungi</taxon>
        <taxon>Dikarya</taxon>
        <taxon>Basidiomycota</taxon>
        <taxon>Pucciniomycotina</taxon>
        <taxon>Pucciniomycetes</taxon>
        <taxon>Pucciniales</taxon>
        <taxon>Pucciniaceae</taxon>
        <taxon>Puccinia</taxon>
    </lineage>
</organism>
<feature type="compositionally biased region" description="Polar residues" evidence="1">
    <location>
        <begin position="59"/>
        <end position="77"/>
    </location>
</feature>
<gene>
    <name evidence="2" type="primary">RPF2_3</name>
    <name evidence="2" type="ORF">PGTUg99_018396</name>
</gene>
<evidence type="ECO:0000313" key="3">
    <source>
        <dbReference type="Proteomes" id="UP000325313"/>
    </source>
</evidence>
<dbReference type="EMBL" id="VDEP01000411">
    <property type="protein sequence ID" value="KAA1086355.1"/>
    <property type="molecule type" value="Genomic_DNA"/>
</dbReference>
<evidence type="ECO:0000313" key="2">
    <source>
        <dbReference type="EMBL" id="KAA1086355.1"/>
    </source>
</evidence>
<protein>
    <submittedName>
        <fullName evidence="2">rRNA-binding ribosome biosynthesis protein rpf2</fullName>
    </submittedName>
</protein>
<reference evidence="2 3" key="1">
    <citation type="submission" date="2019-05" db="EMBL/GenBank/DDBJ databases">
        <title>Emergence of the Ug99 lineage of the wheat stem rust pathogen through somatic hybridization.</title>
        <authorList>
            <person name="Li F."/>
            <person name="Upadhyaya N.M."/>
            <person name="Sperschneider J."/>
            <person name="Matny O."/>
            <person name="Nguyen-Phuc H."/>
            <person name="Mago R."/>
            <person name="Raley C."/>
            <person name="Miller M.E."/>
            <person name="Silverstein K.A.T."/>
            <person name="Henningsen E."/>
            <person name="Hirsch C.D."/>
            <person name="Visser B."/>
            <person name="Pretorius Z.A."/>
            <person name="Steffenson B.J."/>
            <person name="Schwessinger B."/>
            <person name="Dodds P.N."/>
            <person name="Figueroa M."/>
        </authorList>
    </citation>
    <scope>NUCLEOTIDE SEQUENCE [LARGE SCALE GENOMIC DNA]</scope>
    <source>
        <strain evidence="2 3">Ug99</strain>
    </source>
</reference>
<proteinExistence type="predicted"/>
<feature type="compositionally biased region" description="Polar residues" evidence="1">
    <location>
        <begin position="39"/>
        <end position="48"/>
    </location>
</feature>
<feature type="region of interest" description="Disordered" evidence="1">
    <location>
        <begin position="25"/>
        <end position="77"/>
    </location>
</feature>
<evidence type="ECO:0000256" key="1">
    <source>
        <dbReference type="SAM" id="MobiDB-lite"/>
    </source>
</evidence>
<name>A0A5B0NAM7_PUCGR</name>
<dbReference type="Proteomes" id="UP000325313">
    <property type="component" value="Unassembled WGS sequence"/>
</dbReference>
<comment type="caution">
    <text evidence="2">The sequence shown here is derived from an EMBL/GenBank/DDBJ whole genome shotgun (WGS) entry which is preliminary data.</text>
</comment>
<dbReference type="AlphaFoldDB" id="A0A5B0NAM7"/>
<sequence>MFDHEVLDMVEYVISVSVGEIDQPGTTASLLNLDPSALPTPSENSNQTDKPKAPKPVSLFTSERTSSSFSNPDSVSLESSSYLMALRSTSDFEEPKHHRKTYSN</sequence>
<accession>A0A5B0NAM7</accession>